<sequence length="237" mass="27102">MVETILVDLDGVLAKKNLPRLLAMYNDVLNLAIPAEQLARVMSLEAFHALPQARSHYETVGAARYQYQLELLRFHPYHIASCQLVDGALQSVHYLTRRCDALRYCTARVINFHPQWNADVARCTQIWLKNSGFPNADKIFFCDGPKVKLTTIAAMVREQSQRVLLIDDSLEKLLDAFDELPEDDQRLLREYLTLAAFGYNYDECDLEGTLPVIPFPNWSEVHNLAVNRPVGKEVNRL</sequence>
<evidence type="ECO:0000313" key="1">
    <source>
        <dbReference type="EMBL" id="GCE08319.1"/>
    </source>
</evidence>
<keyword evidence="2" id="KW-1185">Reference proteome</keyword>
<gene>
    <name evidence="1" type="ORF">KDAU_56480</name>
</gene>
<evidence type="ECO:0000313" key="2">
    <source>
        <dbReference type="Proteomes" id="UP000287224"/>
    </source>
</evidence>
<organism evidence="1 2">
    <name type="scientific">Dictyobacter aurantiacus</name>
    <dbReference type="NCBI Taxonomy" id="1936993"/>
    <lineage>
        <taxon>Bacteria</taxon>
        <taxon>Bacillati</taxon>
        <taxon>Chloroflexota</taxon>
        <taxon>Ktedonobacteria</taxon>
        <taxon>Ktedonobacterales</taxon>
        <taxon>Dictyobacteraceae</taxon>
        <taxon>Dictyobacter</taxon>
    </lineage>
</organism>
<proteinExistence type="predicted"/>
<dbReference type="AlphaFoldDB" id="A0A401ZN81"/>
<dbReference type="Proteomes" id="UP000287224">
    <property type="component" value="Unassembled WGS sequence"/>
</dbReference>
<name>A0A401ZN81_9CHLR</name>
<dbReference type="EMBL" id="BIFQ01000002">
    <property type="protein sequence ID" value="GCE08319.1"/>
    <property type="molecule type" value="Genomic_DNA"/>
</dbReference>
<protein>
    <recommendedName>
        <fullName evidence="3">Haloacid dehalogenase</fullName>
    </recommendedName>
</protein>
<accession>A0A401ZN81</accession>
<comment type="caution">
    <text evidence="1">The sequence shown here is derived from an EMBL/GenBank/DDBJ whole genome shotgun (WGS) entry which is preliminary data.</text>
</comment>
<evidence type="ECO:0008006" key="3">
    <source>
        <dbReference type="Google" id="ProtNLM"/>
    </source>
</evidence>
<reference evidence="2" key="1">
    <citation type="submission" date="2018-12" db="EMBL/GenBank/DDBJ databases">
        <title>Tengunoibacter tsumagoiensis gen. nov., sp. nov., Dictyobacter kobayashii sp. nov., D. alpinus sp. nov., and D. joshuensis sp. nov. and description of Dictyobacteraceae fam. nov. within the order Ktedonobacterales isolated from Tengu-no-mugimeshi.</title>
        <authorList>
            <person name="Wang C.M."/>
            <person name="Zheng Y."/>
            <person name="Sakai Y."/>
            <person name="Toyoda A."/>
            <person name="Minakuchi Y."/>
            <person name="Abe K."/>
            <person name="Yokota A."/>
            <person name="Yabe S."/>
        </authorList>
    </citation>
    <scope>NUCLEOTIDE SEQUENCE [LARGE SCALE GENOMIC DNA]</scope>
    <source>
        <strain evidence="2">S-27</strain>
    </source>
</reference>